<dbReference type="InterPro" id="IPR004843">
    <property type="entry name" value="Calcineurin-like_PHP"/>
</dbReference>
<evidence type="ECO:0000256" key="1">
    <source>
        <dbReference type="ARBA" id="ARBA00022729"/>
    </source>
</evidence>
<keyword evidence="1" id="KW-0732">Signal</keyword>
<protein>
    <submittedName>
        <fullName evidence="3">Tat (Twin-arginine translocation) pathway signal sequence</fullName>
    </submittedName>
</protein>
<dbReference type="RefSeq" id="WP_073092341.1">
    <property type="nucleotide sequence ID" value="NZ_FRBC01000033.1"/>
</dbReference>
<dbReference type="Pfam" id="PF00149">
    <property type="entry name" value="Metallophos"/>
    <property type="match status" value="1"/>
</dbReference>
<dbReference type="InterPro" id="IPR019546">
    <property type="entry name" value="TAT_signal_bac_arc"/>
</dbReference>
<accession>A0A1M6X8P9</accession>
<dbReference type="AlphaFoldDB" id="A0A1M6X8P9"/>
<dbReference type="EMBL" id="FRBC01000033">
    <property type="protein sequence ID" value="SHL02360.1"/>
    <property type="molecule type" value="Genomic_DNA"/>
</dbReference>
<evidence type="ECO:0000313" key="3">
    <source>
        <dbReference type="EMBL" id="SHL02360.1"/>
    </source>
</evidence>
<dbReference type="GO" id="GO:0046872">
    <property type="term" value="F:metal ion binding"/>
    <property type="evidence" value="ECO:0007669"/>
    <property type="project" value="InterPro"/>
</dbReference>
<dbReference type="OrthoDB" id="9809781at2"/>
<dbReference type="InterPro" id="IPR006311">
    <property type="entry name" value="TAT_signal"/>
</dbReference>
<dbReference type="SUPFAM" id="SSF49363">
    <property type="entry name" value="Purple acid phosphatase, N-terminal domain"/>
    <property type="match status" value="1"/>
</dbReference>
<dbReference type="Gene3D" id="3.60.21.10">
    <property type="match status" value="1"/>
</dbReference>
<dbReference type="PANTHER" id="PTHR45867:SF3">
    <property type="entry name" value="ACID PHOSPHATASE TYPE 7"/>
    <property type="match status" value="1"/>
</dbReference>
<feature type="domain" description="Calcineurin-like phosphoesterase" evidence="2">
    <location>
        <begin position="137"/>
        <end position="354"/>
    </location>
</feature>
<dbReference type="InterPro" id="IPR008963">
    <property type="entry name" value="Purple_acid_Pase-like_N"/>
</dbReference>
<evidence type="ECO:0000259" key="2">
    <source>
        <dbReference type="Pfam" id="PF00149"/>
    </source>
</evidence>
<name>A0A1M6X8P9_SELRU</name>
<reference evidence="3 4" key="1">
    <citation type="submission" date="2016-11" db="EMBL/GenBank/DDBJ databases">
        <authorList>
            <person name="Jaros S."/>
            <person name="Januszkiewicz K."/>
            <person name="Wedrychowicz H."/>
        </authorList>
    </citation>
    <scope>NUCLEOTIDE SEQUENCE [LARGE SCALE GENOMIC DNA]</scope>
    <source>
        <strain evidence="3 4">HD4</strain>
    </source>
</reference>
<dbReference type="PROSITE" id="PS51318">
    <property type="entry name" value="TAT"/>
    <property type="match status" value="1"/>
</dbReference>
<dbReference type="NCBIfam" id="TIGR01409">
    <property type="entry name" value="TAT_signal_seq"/>
    <property type="match status" value="1"/>
</dbReference>
<dbReference type="GO" id="GO:0003993">
    <property type="term" value="F:acid phosphatase activity"/>
    <property type="evidence" value="ECO:0007669"/>
    <property type="project" value="InterPro"/>
</dbReference>
<dbReference type="Proteomes" id="UP000184263">
    <property type="component" value="Unassembled WGS sequence"/>
</dbReference>
<proteinExistence type="predicted"/>
<dbReference type="InterPro" id="IPR029052">
    <property type="entry name" value="Metallo-depent_PP-like"/>
</dbReference>
<dbReference type="PANTHER" id="PTHR45867">
    <property type="entry name" value="PURPLE ACID PHOSPHATASE"/>
    <property type="match status" value="1"/>
</dbReference>
<dbReference type="SUPFAM" id="SSF56300">
    <property type="entry name" value="Metallo-dependent phosphatases"/>
    <property type="match status" value="1"/>
</dbReference>
<dbReference type="Gene3D" id="2.60.40.380">
    <property type="entry name" value="Purple acid phosphatase-like, N-terminal"/>
    <property type="match status" value="1"/>
</dbReference>
<evidence type="ECO:0000313" key="4">
    <source>
        <dbReference type="Proteomes" id="UP000184263"/>
    </source>
</evidence>
<organism evidence="3 4">
    <name type="scientific">Selenomonas ruminantium</name>
    <dbReference type="NCBI Taxonomy" id="971"/>
    <lineage>
        <taxon>Bacteria</taxon>
        <taxon>Bacillati</taxon>
        <taxon>Bacillota</taxon>
        <taxon>Negativicutes</taxon>
        <taxon>Selenomonadales</taxon>
        <taxon>Selenomonadaceae</taxon>
        <taxon>Selenomonas</taxon>
    </lineage>
</organism>
<gene>
    <name evidence="3" type="ORF">SAMN05216582_13315</name>
</gene>
<sequence>MKNEPKNKKLLSRRRFLKGIAAGALLLAGGAYFAKGSLYRQAVTGVRSLTEDLQARFLRQMMTTDAATNRVLMWQAASRLSQPQVEYRLSGQHDSLTIDAQEDFFTDDGVENLQYLARLDNLTPETDYEYRLVSEGHASDWHSLKTAGTSAFKCLLFPDSQSSDYSDWENLAQTAAKLNPDAEFFINMGDIVDNGEDHTQWQAWFNGVDGIIDRIPFAPLMGNHETYDLNWKVRLPEAYLHYFAVPDNGSKDFARYYYDFDYGNVHFMVLNSQWDETEDFKPGLLEEQKQWLQKSAATSKKRWQIVLIHKDVLQYRITKRPERKEGISGLGEAFMPLFDELGIDVVFTAHLHTYRNRGHIRNFQRDNSGPLYILTGVAGNVRYPGLWIDHALDEKVAPQPETDNYLTLEANENRLLIKCFLPDGQEIDQAVVEK</sequence>